<dbReference type="SMART" id="SM00066">
    <property type="entry name" value="GAL4"/>
    <property type="match status" value="1"/>
</dbReference>
<dbReference type="InterPro" id="IPR050613">
    <property type="entry name" value="Sec_Metabolite_Reg"/>
</dbReference>
<evidence type="ECO:0000256" key="2">
    <source>
        <dbReference type="ARBA" id="ARBA00022723"/>
    </source>
</evidence>
<dbReference type="GO" id="GO:0009100">
    <property type="term" value="P:glycoprotein metabolic process"/>
    <property type="evidence" value="ECO:0007669"/>
    <property type="project" value="UniProtKB-ARBA"/>
</dbReference>
<feature type="compositionally biased region" description="Low complexity" evidence="7">
    <location>
        <begin position="512"/>
        <end position="529"/>
    </location>
</feature>
<keyword evidence="8" id="KW-0732">Signal</keyword>
<dbReference type="InterPro" id="IPR007219">
    <property type="entry name" value="XnlR_reg_dom"/>
</dbReference>
<dbReference type="AlphaFoldDB" id="A0A1S9RP39"/>
<dbReference type="Pfam" id="PF00172">
    <property type="entry name" value="Zn_clus"/>
    <property type="match status" value="1"/>
</dbReference>
<evidence type="ECO:0000313" key="11">
    <source>
        <dbReference type="Proteomes" id="UP000190744"/>
    </source>
</evidence>
<dbReference type="PROSITE" id="PS50048">
    <property type="entry name" value="ZN2_CY6_FUNGAL_2"/>
    <property type="match status" value="1"/>
</dbReference>
<keyword evidence="6" id="KW-0539">Nucleus</keyword>
<name>A0A1S9RP39_PENBI</name>
<feature type="region of interest" description="Disordered" evidence="7">
    <location>
        <begin position="482"/>
        <end position="545"/>
    </location>
</feature>
<dbReference type="InterPro" id="IPR001138">
    <property type="entry name" value="Zn2Cys6_DnaBD"/>
</dbReference>
<feature type="chain" id="PRO_5011983930" evidence="8">
    <location>
        <begin position="26"/>
        <end position="1197"/>
    </location>
</feature>
<dbReference type="GO" id="GO:0008270">
    <property type="term" value="F:zinc ion binding"/>
    <property type="evidence" value="ECO:0007669"/>
    <property type="project" value="InterPro"/>
</dbReference>
<feature type="region of interest" description="Disordered" evidence="7">
    <location>
        <begin position="382"/>
        <end position="411"/>
    </location>
</feature>
<keyword evidence="3" id="KW-0805">Transcription regulation</keyword>
<evidence type="ECO:0000256" key="1">
    <source>
        <dbReference type="ARBA" id="ARBA00004123"/>
    </source>
</evidence>
<dbReference type="Proteomes" id="UP000190744">
    <property type="component" value="Unassembled WGS sequence"/>
</dbReference>
<organism evidence="10 11">
    <name type="scientific">Penicillium brasilianum</name>
    <dbReference type="NCBI Taxonomy" id="104259"/>
    <lineage>
        <taxon>Eukaryota</taxon>
        <taxon>Fungi</taxon>
        <taxon>Dikarya</taxon>
        <taxon>Ascomycota</taxon>
        <taxon>Pezizomycotina</taxon>
        <taxon>Eurotiomycetes</taxon>
        <taxon>Eurotiomycetidae</taxon>
        <taxon>Eurotiales</taxon>
        <taxon>Aspergillaceae</taxon>
        <taxon>Penicillium</taxon>
    </lineage>
</organism>
<dbReference type="GO" id="GO:0003677">
    <property type="term" value="F:DNA binding"/>
    <property type="evidence" value="ECO:0007669"/>
    <property type="project" value="UniProtKB-KW"/>
</dbReference>
<dbReference type="Gene3D" id="4.10.240.10">
    <property type="entry name" value="Zn(2)-C6 fungal-type DNA-binding domain"/>
    <property type="match status" value="1"/>
</dbReference>
<sequence>MRLSASSPLGLYGLLLASVFTVAQPAGDTDFMSVRENVAKDYENEGEIPTTKYFTSIITMMDGMYLIANDPRSLLAPLTPVASFATQPLPDDKVTPHLSALIQTYLSTMSSIGAETWIMHGTLLSWWWNQKIFPWDNDLDVQISEPTIHFLAEFYNMTEHHFDLPGVDGGRKYLLEINPNYVVRSEKDHLNVIDGRWIDTSSGLFIDITAVRKDDARRQRGQTEALMCKDRHHYMESQIFPLRDSYFEDVPVKIPYSYTWLLEEEYGPRALTNKDFQGHKFNEDSKIWERTKRDVKRFLHRGWRMSDLPTRSANNQPLAKQAESRVTCAPGLAPLNTDETGRPFFFDRQKSPSIQHVCQVGRAKNAGSFVFPWVVMSFHSASPEGLNSSPASENSPNSARAGVPATAPRPASDIASVRSCVTCRRRKVRCNKRSPCSNCIKAGIDCVFPPPGRAPRKSKRPPDAELLSRLRRLEGVIQHLSGKNADHAGSSSSISPTQPSTTFSPPLPTVPPTTVTAPSTAPASAAPPAQDSGCPFENDDPKKLAPKKFENEFGRLVIDEGRSRYVSNRLWASLGDEIEELQDILDHSSSDEEDVPSPESSHSGSHDGFLFGFYSLSHSLREFHPILPRVSMLWEAYRENVAPLITIVHKGTARSLLVESARNPESLDKNNEALVFAIYLSAIVSLKDEECMARLGEERSVLVKRYRFAVEQALSRAGLLNTQSLVLIQAAVLFLICVRREDDSKFVWSMNSVILRLAQGLGLHRDGTNFSLKPYETEMRRRLWWHICLMDVRASEDHGTDPQINENMYDTRLPLNINDDDITPEMTEAPNEREGVTDVTFCLIRCEITSALRRANYSCPGIRFRMGETVPGIERCERMIQIISSRVEERYIKHCDMNIPIHWATATVGRLILAKLWLVVHHPMTRKDRVLNVSQATRESLFLTAIEVLEFGRLLETDPKTAKWGWLFRTNMQWHGVAFVLSEVCVRPICPVTDRAWSAVQGLYLDWERQATHKKGMLWRPLAALMKRAASTRAKQQEELLTKFGPNPAGYKYDPTDFALTHHNALPQIHMPNNPPLPSSIPPSQTQPIQEKPDLDINLNQGPWETLQSIFPNTNFLAPVTLDNPPPQEPVSAVSVPTGLSFNSPMSNNTFMNQVNIPETTTLSWDEWDQVMRDFQMDVENDDTELGKGTHVTEWFA</sequence>
<keyword evidence="4" id="KW-0238">DNA-binding</keyword>
<feature type="domain" description="Zn(2)-C6 fungal-type" evidence="9">
    <location>
        <begin position="419"/>
        <end position="448"/>
    </location>
</feature>
<dbReference type="SUPFAM" id="SSF57701">
    <property type="entry name" value="Zn2/Cys6 DNA-binding domain"/>
    <property type="match status" value="1"/>
</dbReference>
<evidence type="ECO:0000259" key="9">
    <source>
        <dbReference type="PROSITE" id="PS50048"/>
    </source>
</evidence>
<evidence type="ECO:0000256" key="7">
    <source>
        <dbReference type="SAM" id="MobiDB-lite"/>
    </source>
</evidence>
<dbReference type="GO" id="GO:0006351">
    <property type="term" value="P:DNA-templated transcription"/>
    <property type="evidence" value="ECO:0007669"/>
    <property type="project" value="InterPro"/>
</dbReference>
<dbReference type="Pfam" id="PF04991">
    <property type="entry name" value="LicD"/>
    <property type="match status" value="1"/>
</dbReference>
<protein>
    <submittedName>
        <fullName evidence="10">Putative C6 transcription factor</fullName>
    </submittedName>
</protein>
<evidence type="ECO:0000256" key="6">
    <source>
        <dbReference type="ARBA" id="ARBA00023242"/>
    </source>
</evidence>
<reference evidence="11" key="1">
    <citation type="submission" date="2015-09" db="EMBL/GenBank/DDBJ databases">
        <authorList>
            <person name="Fill T.P."/>
            <person name="Baretta J.F."/>
            <person name="de Almeida L.G."/>
            <person name="Rocha M."/>
            <person name="de Souza D.H."/>
            <person name="Malavazi I."/>
            <person name="Cerdeira L.T."/>
            <person name="Hong H."/>
            <person name="Samborskyy M."/>
            <person name="de Vasconcelos A.T."/>
            <person name="Leadlay P."/>
            <person name="Rodrigues-Filho E."/>
        </authorList>
    </citation>
    <scope>NUCLEOTIDE SEQUENCE [LARGE SCALE GENOMIC DNA]</scope>
    <source>
        <strain evidence="11">LaBioMMi 136</strain>
    </source>
</reference>
<keyword evidence="2" id="KW-0479">Metal-binding</keyword>
<dbReference type="CDD" id="cd12148">
    <property type="entry name" value="fungal_TF_MHR"/>
    <property type="match status" value="1"/>
</dbReference>
<evidence type="ECO:0000256" key="3">
    <source>
        <dbReference type="ARBA" id="ARBA00023015"/>
    </source>
</evidence>
<feature type="compositionally biased region" description="Low complexity" evidence="7">
    <location>
        <begin position="387"/>
        <end position="399"/>
    </location>
</feature>
<dbReference type="InterPro" id="IPR007074">
    <property type="entry name" value="LicD/FKTN/FKRP_NTP_transf"/>
</dbReference>
<evidence type="ECO:0000256" key="5">
    <source>
        <dbReference type="ARBA" id="ARBA00023163"/>
    </source>
</evidence>
<dbReference type="SMART" id="SM00906">
    <property type="entry name" value="Fungal_trans"/>
    <property type="match status" value="1"/>
</dbReference>
<dbReference type="EMBL" id="LJBN01000129">
    <property type="protein sequence ID" value="OOQ87070.1"/>
    <property type="molecule type" value="Genomic_DNA"/>
</dbReference>
<evidence type="ECO:0000256" key="8">
    <source>
        <dbReference type="SAM" id="SignalP"/>
    </source>
</evidence>
<dbReference type="GO" id="GO:0005634">
    <property type="term" value="C:nucleus"/>
    <property type="evidence" value="ECO:0007669"/>
    <property type="project" value="UniProtKB-SubCell"/>
</dbReference>
<dbReference type="CDD" id="cd00067">
    <property type="entry name" value="GAL4"/>
    <property type="match status" value="1"/>
</dbReference>
<feature type="compositionally biased region" description="Low complexity" evidence="7">
    <location>
        <begin position="490"/>
        <end position="504"/>
    </location>
</feature>
<dbReference type="InterPro" id="IPR036864">
    <property type="entry name" value="Zn2-C6_fun-type_DNA-bd_sf"/>
</dbReference>
<dbReference type="PANTHER" id="PTHR31001:SF50">
    <property type="entry name" value="ZN(II)2CYS6 TRANSCRIPTION FACTOR (EUROFUNG)"/>
    <property type="match status" value="1"/>
</dbReference>
<comment type="subcellular location">
    <subcellularLocation>
        <location evidence="1">Nucleus</location>
    </subcellularLocation>
</comment>
<dbReference type="PANTHER" id="PTHR31001">
    <property type="entry name" value="UNCHARACTERIZED TRANSCRIPTIONAL REGULATORY PROTEIN"/>
    <property type="match status" value="1"/>
</dbReference>
<dbReference type="GO" id="GO:0000981">
    <property type="term" value="F:DNA-binding transcription factor activity, RNA polymerase II-specific"/>
    <property type="evidence" value="ECO:0007669"/>
    <property type="project" value="InterPro"/>
</dbReference>
<proteinExistence type="predicted"/>
<dbReference type="PROSITE" id="PS00463">
    <property type="entry name" value="ZN2_CY6_FUNGAL_1"/>
    <property type="match status" value="1"/>
</dbReference>
<dbReference type="Pfam" id="PF04082">
    <property type="entry name" value="Fungal_trans"/>
    <property type="match status" value="1"/>
</dbReference>
<keyword evidence="5" id="KW-0804">Transcription</keyword>
<feature type="signal peptide" evidence="8">
    <location>
        <begin position="1"/>
        <end position="25"/>
    </location>
</feature>
<comment type="caution">
    <text evidence="10">The sequence shown here is derived from an EMBL/GenBank/DDBJ whole genome shotgun (WGS) entry which is preliminary data.</text>
</comment>
<accession>A0A1S9RP39</accession>
<gene>
    <name evidence="10" type="ORF">PEBR_18653</name>
</gene>
<evidence type="ECO:0000313" key="10">
    <source>
        <dbReference type="EMBL" id="OOQ87070.1"/>
    </source>
</evidence>
<evidence type="ECO:0000256" key="4">
    <source>
        <dbReference type="ARBA" id="ARBA00023125"/>
    </source>
</evidence>